<dbReference type="InterPro" id="IPR011611">
    <property type="entry name" value="PfkB_dom"/>
</dbReference>
<sequence length="777" mass="81358">MLRSALGCRWTTSAGPGSRRCLMTLAAAKQAWNGRLVVSEEVEHALQAQNPVIALESTIITHGMPFPHNLSTARSLESIIRGKGVTPATIALIDGLVYIGLSPSQLERLADQSPESKEVKVKVSRRDLAPALATRVIGGTTVAGTMYVAESVGIGMFVTGGIGGVHRGAESSMDVSADLIELGRTAMGVVCAGAKSILDIPRTLEVLETQGVCVATYGDKPDFPAFYTPSSGQKSPWTVGTPLAAAELIGAGLSLPTPLSTLLAVPIPAEHGAAGDQVQRTVEVAVRESVEQGIDKRGKEVTPWLLKRVGELTGGQALQLNVAVELARIRGEAHSSSHASSSTIYSASPRSSTSSSAPPPSIASSNKPSLPSPRVVVFGSAAMDVTSHASVPLSLRSTTPGSITFTPGGVGRNVAEAAQNLLDEHAVMLVSAVGSDHTNEVVGDGSGTADAVGQMLLNEMRRAGMRTDGLKTIQGERTAACSLVLEGHRDLVNGVADMGIVEKLDPELVQEVVEGHKPDMIVFDCNPRVQVLERILRVGLTAGIPTFCDPTSIPKLPRLITALTPLIPSSPADARPLTHIAPNLLELDLLYASFTSDMLASEVQSRSWQYVNSLNLDSGFRAKLDKFTLPTGRTWIKEQGVVQKAISCLPFVQTFWVKCGASGLVYISRTSTPPPVASAPPGSGAMVHQLGEQAYLSVIHFPAGVVDPKDIVSTTGAGDTLSGGIVAGLLSHSRIREGGGGGGRLSVSEMSELSSLDWIRVAMEGAERSIKSQRAVG</sequence>
<keyword evidence="11" id="KW-1185">Reference proteome</keyword>
<evidence type="ECO:0000256" key="2">
    <source>
        <dbReference type="ARBA" id="ARBA00022723"/>
    </source>
</evidence>
<dbReference type="GO" id="GO:0005737">
    <property type="term" value="C:cytoplasm"/>
    <property type="evidence" value="ECO:0007669"/>
    <property type="project" value="TreeGrafter"/>
</dbReference>
<keyword evidence="1" id="KW-0808">Transferase</keyword>
<accession>A0AAD9CRQ1</accession>
<dbReference type="GO" id="GO:0016798">
    <property type="term" value="F:hydrolase activity, acting on glycosyl bonds"/>
    <property type="evidence" value="ECO:0007669"/>
    <property type="project" value="UniProtKB-KW"/>
</dbReference>
<dbReference type="GO" id="GO:0046872">
    <property type="term" value="F:metal ion binding"/>
    <property type="evidence" value="ECO:0007669"/>
    <property type="project" value="UniProtKB-KW"/>
</dbReference>
<evidence type="ECO:0000256" key="6">
    <source>
        <dbReference type="ARBA" id="ARBA00023239"/>
    </source>
</evidence>
<dbReference type="EMBL" id="JAODAN010000012">
    <property type="protein sequence ID" value="KAK1920942.1"/>
    <property type="molecule type" value="Genomic_DNA"/>
</dbReference>
<evidence type="ECO:0000313" key="10">
    <source>
        <dbReference type="EMBL" id="KAK1920942.1"/>
    </source>
</evidence>
<dbReference type="InterPro" id="IPR022830">
    <property type="entry name" value="Indigdn_synthA-like"/>
</dbReference>
<dbReference type="AlphaFoldDB" id="A0AAD9CRQ1"/>
<evidence type="ECO:0000256" key="1">
    <source>
        <dbReference type="ARBA" id="ARBA00022679"/>
    </source>
</evidence>
<evidence type="ECO:0000256" key="5">
    <source>
        <dbReference type="ARBA" id="ARBA00023211"/>
    </source>
</evidence>
<dbReference type="PROSITE" id="PS00584">
    <property type="entry name" value="PFKB_KINASES_2"/>
    <property type="match status" value="1"/>
</dbReference>
<organism evidence="10 11">
    <name type="scientific">Papiliotrema laurentii</name>
    <name type="common">Cryptococcus laurentii</name>
    <dbReference type="NCBI Taxonomy" id="5418"/>
    <lineage>
        <taxon>Eukaryota</taxon>
        <taxon>Fungi</taxon>
        <taxon>Dikarya</taxon>
        <taxon>Basidiomycota</taxon>
        <taxon>Agaricomycotina</taxon>
        <taxon>Tremellomycetes</taxon>
        <taxon>Tremellales</taxon>
        <taxon>Rhynchogastremaceae</taxon>
        <taxon>Papiliotrema</taxon>
    </lineage>
</organism>
<evidence type="ECO:0000256" key="3">
    <source>
        <dbReference type="ARBA" id="ARBA00022777"/>
    </source>
</evidence>
<dbReference type="PANTHER" id="PTHR42909:SF1">
    <property type="entry name" value="CARBOHYDRATE KINASE PFKB DOMAIN-CONTAINING PROTEIN"/>
    <property type="match status" value="1"/>
</dbReference>
<evidence type="ECO:0000313" key="11">
    <source>
        <dbReference type="Proteomes" id="UP001182556"/>
    </source>
</evidence>
<dbReference type="InterPro" id="IPR002173">
    <property type="entry name" value="Carboh/pur_kinase_PfkB_CS"/>
</dbReference>
<protein>
    <submittedName>
        <fullName evidence="10">Indigoidine synthase A like protein-domain-containing protein</fullName>
    </submittedName>
</protein>
<keyword evidence="3" id="KW-0418">Kinase</keyword>
<dbReference type="PANTHER" id="PTHR42909">
    <property type="entry name" value="ZGC:136858"/>
    <property type="match status" value="1"/>
</dbReference>
<evidence type="ECO:0000256" key="8">
    <source>
        <dbReference type="SAM" id="MobiDB-lite"/>
    </source>
</evidence>
<comment type="caution">
    <text evidence="10">The sequence shown here is derived from an EMBL/GenBank/DDBJ whole genome shotgun (WGS) entry which is preliminary data.</text>
</comment>
<dbReference type="HAMAP" id="MF_01876">
    <property type="entry name" value="PsiMP_glycosidase"/>
    <property type="match status" value="1"/>
</dbReference>
<evidence type="ECO:0000259" key="9">
    <source>
        <dbReference type="Pfam" id="PF00294"/>
    </source>
</evidence>
<dbReference type="SUPFAM" id="SSF53613">
    <property type="entry name" value="Ribokinase-like"/>
    <property type="match status" value="1"/>
</dbReference>
<evidence type="ECO:0000256" key="4">
    <source>
        <dbReference type="ARBA" id="ARBA00022801"/>
    </source>
</evidence>
<dbReference type="Pfam" id="PF00294">
    <property type="entry name" value="PfkB"/>
    <property type="match status" value="1"/>
</dbReference>
<dbReference type="Proteomes" id="UP001182556">
    <property type="component" value="Unassembled WGS sequence"/>
</dbReference>
<keyword evidence="4" id="KW-0378">Hydrolase</keyword>
<keyword evidence="6" id="KW-0456">Lyase</keyword>
<keyword evidence="2" id="KW-0479">Metal-binding</keyword>
<dbReference type="GO" id="GO:0016301">
    <property type="term" value="F:kinase activity"/>
    <property type="evidence" value="ECO:0007669"/>
    <property type="project" value="UniProtKB-KW"/>
</dbReference>
<keyword evidence="5" id="KW-0464">Manganese</keyword>
<dbReference type="Pfam" id="PF04227">
    <property type="entry name" value="Indigoidine_A"/>
    <property type="match status" value="1"/>
</dbReference>
<gene>
    <name evidence="10" type="ORF">DB88DRAFT_444310</name>
</gene>
<feature type="domain" description="Carbohydrate kinase PfkB" evidence="9">
    <location>
        <begin position="374"/>
        <end position="562"/>
    </location>
</feature>
<feature type="compositionally biased region" description="Low complexity" evidence="8">
    <location>
        <begin position="336"/>
        <end position="369"/>
    </location>
</feature>
<feature type="region of interest" description="Disordered" evidence="8">
    <location>
        <begin position="333"/>
        <end position="370"/>
    </location>
</feature>
<dbReference type="Gene3D" id="3.40.1190.20">
    <property type="match status" value="1"/>
</dbReference>
<proteinExistence type="inferred from homology"/>
<name>A0AAD9CRQ1_PAPLA</name>
<dbReference type="GO" id="GO:0004730">
    <property type="term" value="F:pseudouridylate synthase activity"/>
    <property type="evidence" value="ECO:0007669"/>
    <property type="project" value="InterPro"/>
</dbReference>
<dbReference type="Gene3D" id="3.40.1790.10">
    <property type="entry name" value="Indigoidine synthase domain"/>
    <property type="match status" value="1"/>
</dbReference>
<keyword evidence="7" id="KW-0326">Glycosidase</keyword>
<dbReference type="SUPFAM" id="SSF110581">
    <property type="entry name" value="Indigoidine synthase A-like"/>
    <property type="match status" value="1"/>
</dbReference>
<dbReference type="InterPro" id="IPR007342">
    <property type="entry name" value="PsuG"/>
</dbReference>
<dbReference type="InterPro" id="IPR029056">
    <property type="entry name" value="Ribokinase-like"/>
</dbReference>
<evidence type="ECO:0000256" key="7">
    <source>
        <dbReference type="ARBA" id="ARBA00023295"/>
    </source>
</evidence>
<reference evidence="10" key="1">
    <citation type="submission" date="2023-02" db="EMBL/GenBank/DDBJ databases">
        <title>Identification and recombinant expression of a fungal hydrolase from Papiliotrema laurentii that hydrolyzes apple cutin and clears colloidal polyester polyurethane.</title>
        <authorList>
            <consortium name="DOE Joint Genome Institute"/>
            <person name="Roman V.A."/>
            <person name="Bojanowski C."/>
            <person name="Crable B.R."/>
            <person name="Wagner D.N."/>
            <person name="Hung C.S."/>
            <person name="Nadeau L.J."/>
            <person name="Schratz L."/>
            <person name="Haridas S."/>
            <person name="Pangilinan J."/>
            <person name="Lipzen A."/>
            <person name="Na H."/>
            <person name="Yan M."/>
            <person name="Ng V."/>
            <person name="Grigoriev I.V."/>
            <person name="Spatafora J.W."/>
            <person name="Barlow D."/>
            <person name="Biffinger J."/>
            <person name="Kelley-Loughnane N."/>
            <person name="Varaljay V.A."/>
            <person name="Crookes-Goodson W.J."/>
        </authorList>
    </citation>
    <scope>NUCLEOTIDE SEQUENCE</scope>
    <source>
        <strain evidence="10">5307AH</strain>
    </source>
</reference>